<dbReference type="AlphaFoldDB" id="A0A853JNQ1"/>
<name>A0A853JNQ1_9FIRM</name>
<evidence type="ECO:0000313" key="2">
    <source>
        <dbReference type="Proteomes" id="UP000586254"/>
    </source>
</evidence>
<gene>
    <name evidence="1" type="ORF">H0N91_09295</name>
</gene>
<proteinExistence type="predicted"/>
<dbReference type="EMBL" id="JACCKS010000009">
    <property type="protein sequence ID" value="NZA38325.1"/>
    <property type="molecule type" value="Genomic_DNA"/>
</dbReference>
<accession>A0A853JNQ1</accession>
<comment type="caution">
    <text evidence="1">The sequence shown here is derived from an EMBL/GenBank/DDBJ whole genome shotgun (WGS) entry which is preliminary data.</text>
</comment>
<evidence type="ECO:0000313" key="1">
    <source>
        <dbReference type="EMBL" id="NZA38325.1"/>
    </source>
</evidence>
<dbReference type="Proteomes" id="UP000586254">
    <property type="component" value="Unassembled WGS sequence"/>
</dbReference>
<organism evidence="1 2">
    <name type="scientific">Eubacterium callanderi</name>
    <dbReference type="NCBI Taxonomy" id="53442"/>
    <lineage>
        <taxon>Bacteria</taxon>
        <taxon>Bacillati</taxon>
        <taxon>Bacillota</taxon>
        <taxon>Clostridia</taxon>
        <taxon>Eubacteriales</taxon>
        <taxon>Eubacteriaceae</taxon>
        <taxon>Eubacterium</taxon>
    </lineage>
</organism>
<sequence length="78" mass="9402">MKIKFFEYNIELFKKNVYNIKKEVSKTMYKSTKWVEMGTWWSRCTLFDREIGYLIKSGGRGGSRFLFSENKKEKPCIK</sequence>
<reference evidence="1 2" key="1">
    <citation type="submission" date="2020-07" db="EMBL/GenBank/DDBJ databases">
        <title>Organ Donor 1.</title>
        <authorList>
            <person name="Marsh A.J."/>
            <person name="Azcarate-Peril M.A."/>
        </authorList>
    </citation>
    <scope>NUCLEOTIDE SEQUENCE [LARGE SCALE GENOMIC DNA]</scope>
    <source>
        <strain evidence="1 2">AMC0717</strain>
    </source>
</reference>
<protein>
    <submittedName>
        <fullName evidence="1">Uncharacterized protein</fullName>
    </submittedName>
</protein>
<dbReference type="RefSeq" id="WP_180493340.1">
    <property type="nucleotide sequence ID" value="NZ_JACCKS010000009.1"/>
</dbReference>